<reference evidence="3" key="1">
    <citation type="submission" date="2023-03" db="EMBL/GenBank/DDBJ databases">
        <authorList>
            <person name="Julca I."/>
        </authorList>
    </citation>
    <scope>NUCLEOTIDE SEQUENCE</scope>
</reference>
<keyword evidence="2" id="KW-0472">Membrane</keyword>
<feature type="transmembrane region" description="Helical" evidence="2">
    <location>
        <begin position="203"/>
        <end position="223"/>
    </location>
</feature>
<feature type="compositionally biased region" description="Polar residues" evidence="1">
    <location>
        <begin position="88"/>
        <end position="100"/>
    </location>
</feature>
<keyword evidence="2" id="KW-0812">Transmembrane</keyword>
<dbReference type="Proteomes" id="UP001161247">
    <property type="component" value="Chromosome 1"/>
</dbReference>
<evidence type="ECO:0000256" key="2">
    <source>
        <dbReference type="SAM" id="Phobius"/>
    </source>
</evidence>
<evidence type="ECO:0000313" key="3">
    <source>
        <dbReference type="EMBL" id="CAI9087747.1"/>
    </source>
</evidence>
<dbReference type="PANTHER" id="PTHR34064">
    <property type="entry name" value="OS04G0672300 PROTEIN"/>
    <property type="match status" value="1"/>
</dbReference>
<dbReference type="AlphaFoldDB" id="A0AAV1BZ03"/>
<keyword evidence="4" id="KW-1185">Reference proteome</keyword>
<dbReference type="EMBL" id="OX459118">
    <property type="protein sequence ID" value="CAI9087747.1"/>
    <property type="molecule type" value="Genomic_DNA"/>
</dbReference>
<feature type="region of interest" description="Disordered" evidence="1">
    <location>
        <begin position="88"/>
        <end position="134"/>
    </location>
</feature>
<protein>
    <submittedName>
        <fullName evidence="3">OLC1v1021904C6</fullName>
    </submittedName>
</protein>
<name>A0AAV1BZ03_OLDCO</name>
<sequence>MLTNYGLFFWWHKIKYHMGSENLSLFGEIKDQFEGMGGAQKISVSHHQVINGVEAQKTSDSFVVDIERFASHFATDKDINANSRITLQRNLSRKGSQQQRGGAAEKKSNFTTNGDRENGSLAISPRASLLHGGSTPEKPMVVMVGATDHHAHNPQVHNPITIVTGSLAGGAAAMAEGKGVTSTISRKFSFRRSSSAFFDPRKILLFFATLSSMGTILLIYFTLSMNKLNGVDDGLN</sequence>
<feature type="compositionally biased region" description="Basic and acidic residues" evidence="1">
    <location>
        <begin position="103"/>
        <end position="118"/>
    </location>
</feature>
<dbReference type="PANTHER" id="PTHR34064:SF4">
    <property type="entry name" value="PROTEIN, PUTATIVE-RELATED"/>
    <property type="match status" value="1"/>
</dbReference>
<keyword evidence="2" id="KW-1133">Transmembrane helix</keyword>
<evidence type="ECO:0000313" key="4">
    <source>
        <dbReference type="Proteomes" id="UP001161247"/>
    </source>
</evidence>
<proteinExistence type="predicted"/>
<evidence type="ECO:0000256" key="1">
    <source>
        <dbReference type="SAM" id="MobiDB-lite"/>
    </source>
</evidence>
<organism evidence="3 4">
    <name type="scientific">Oldenlandia corymbosa var. corymbosa</name>
    <dbReference type="NCBI Taxonomy" id="529605"/>
    <lineage>
        <taxon>Eukaryota</taxon>
        <taxon>Viridiplantae</taxon>
        <taxon>Streptophyta</taxon>
        <taxon>Embryophyta</taxon>
        <taxon>Tracheophyta</taxon>
        <taxon>Spermatophyta</taxon>
        <taxon>Magnoliopsida</taxon>
        <taxon>eudicotyledons</taxon>
        <taxon>Gunneridae</taxon>
        <taxon>Pentapetalae</taxon>
        <taxon>asterids</taxon>
        <taxon>lamiids</taxon>
        <taxon>Gentianales</taxon>
        <taxon>Rubiaceae</taxon>
        <taxon>Rubioideae</taxon>
        <taxon>Spermacoceae</taxon>
        <taxon>Hedyotis-Oldenlandia complex</taxon>
        <taxon>Oldenlandia</taxon>
    </lineage>
</organism>
<accession>A0AAV1BZ03</accession>
<gene>
    <name evidence="3" type="ORF">OLC1_LOCUS494</name>
</gene>